<sequence length="93" mass="10924">MFMALDSRGDERLLIFSTYAGTKTGIGGRRHAERLVNEMIDEKLRNDMDRRGRGDARGRSRSDSRRPSPRRRRSSRSRSWSPAQRQRGMRSWD</sequence>
<proteinExistence type="predicted"/>
<dbReference type="AlphaFoldDB" id="A0A812KC96"/>
<keyword evidence="3" id="KW-1185">Reference proteome</keyword>
<evidence type="ECO:0000313" key="3">
    <source>
        <dbReference type="Proteomes" id="UP000601435"/>
    </source>
</evidence>
<gene>
    <name evidence="2" type="primary">PDK</name>
    <name evidence="2" type="ORF">SNEC2469_LOCUS3101</name>
</gene>
<accession>A0A812KC96</accession>
<evidence type="ECO:0000313" key="2">
    <source>
        <dbReference type="EMBL" id="CAE7224938.1"/>
    </source>
</evidence>
<organism evidence="2 3">
    <name type="scientific">Symbiodinium necroappetens</name>
    <dbReference type="NCBI Taxonomy" id="1628268"/>
    <lineage>
        <taxon>Eukaryota</taxon>
        <taxon>Sar</taxon>
        <taxon>Alveolata</taxon>
        <taxon>Dinophyceae</taxon>
        <taxon>Suessiales</taxon>
        <taxon>Symbiodiniaceae</taxon>
        <taxon>Symbiodinium</taxon>
    </lineage>
</organism>
<name>A0A812KC96_9DINO</name>
<reference evidence="2" key="1">
    <citation type="submission" date="2021-02" db="EMBL/GenBank/DDBJ databases">
        <authorList>
            <person name="Dougan E. K."/>
            <person name="Rhodes N."/>
            <person name="Thang M."/>
            <person name="Chan C."/>
        </authorList>
    </citation>
    <scope>NUCLEOTIDE SEQUENCE</scope>
</reference>
<dbReference type="Proteomes" id="UP000601435">
    <property type="component" value="Unassembled WGS sequence"/>
</dbReference>
<feature type="region of interest" description="Disordered" evidence="1">
    <location>
        <begin position="41"/>
        <end position="93"/>
    </location>
</feature>
<comment type="caution">
    <text evidence="2">The sequence shown here is derived from an EMBL/GenBank/DDBJ whole genome shotgun (WGS) entry which is preliminary data.</text>
</comment>
<evidence type="ECO:0000256" key="1">
    <source>
        <dbReference type="SAM" id="MobiDB-lite"/>
    </source>
</evidence>
<feature type="compositionally biased region" description="Low complexity" evidence="1">
    <location>
        <begin position="77"/>
        <end position="86"/>
    </location>
</feature>
<dbReference type="EMBL" id="CAJNJA010007459">
    <property type="protein sequence ID" value="CAE7224938.1"/>
    <property type="molecule type" value="Genomic_DNA"/>
</dbReference>
<feature type="compositionally biased region" description="Basic residues" evidence="1">
    <location>
        <begin position="67"/>
        <end position="76"/>
    </location>
</feature>
<feature type="compositionally biased region" description="Basic and acidic residues" evidence="1">
    <location>
        <begin position="41"/>
        <end position="66"/>
    </location>
</feature>
<protein>
    <submittedName>
        <fullName evidence="2">PDK protein</fullName>
    </submittedName>
</protein>